<dbReference type="EMBL" id="JACAZH010000035">
    <property type="protein sequence ID" value="KAF7337300.1"/>
    <property type="molecule type" value="Genomic_DNA"/>
</dbReference>
<feature type="signal peptide" evidence="2">
    <location>
        <begin position="1"/>
        <end position="18"/>
    </location>
</feature>
<keyword evidence="2" id="KW-0732">Signal</keyword>
<keyword evidence="4" id="KW-1185">Reference proteome</keyword>
<evidence type="ECO:0000256" key="1">
    <source>
        <dbReference type="SAM" id="MobiDB-lite"/>
    </source>
</evidence>
<proteinExistence type="predicted"/>
<organism evidence="3 4">
    <name type="scientific">Mycena sanguinolenta</name>
    <dbReference type="NCBI Taxonomy" id="230812"/>
    <lineage>
        <taxon>Eukaryota</taxon>
        <taxon>Fungi</taxon>
        <taxon>Dikarya</taxon>
        <taxon>Basidiomycota</taxon>
        <taxon>Agaricomycotina</taxon>
        <taxon>Agaricomycetes</taxon>
        <taxon>Agaricomycetidae</taxon>
        <taxon>Agaricales</taxon>
        <taxon>Marasmiineae</taxon>
        <taxon>Mycenaceae</taxon>
        <taxon>Mycena</taxon>
    </lineage>
</organism>
<dbReference type="AlphaFoldDB" id="A0A8H7CH80"/>
<feature type="chain" id="PRO_5034370419" evidence="2">
    <location>
        <begin position="19"/>
        <end position="102"/>
    </location>
</feature>
<gene>
    <name evidence="3" type="ORF">MSAN_02282600</name>
</gene>
<evidence type="ECO:0000313" key="3">
    <source>
        <dbReference type="EMBL" id="KAF7337300.1"/>
    </source>
</evidence>
<dbReference type="Proteomes" id="UP000623467">
    <property type="component" value="Unassembled WGS sequence"/>
</dbReference>
<feature type="compositionally biased region" description="Polar residues" evidence="1">
    <location>
        <begin position="44"/>
        <end position="57"/>
    </location>
</feature>
<sequence>MYILPVIYLASALILVVASPIANKPPSPATSGTAIASKAVPAQPKSSQPSSTGSQPDAKSEEDTGKGTDILSPIPLTNETLPHIGIEEEVNSKGPHNSCVIA</sequence>
<evidence type="ECO:0000256" key="2">
    <source>
        <dbReference type="SAM" id="SignalP"/>
    </source>
</evidence>
<evidence type="ECO:0000313" key="4">
    <source>
        <dbReference type="Proteomes" id="UP000623467"/>
    </source>
</evidence>
<reference evidence="3" key="1">
    <citation type="submission" date="2020-05" db="EMBL/GenBank/DDBJ databases">
        <title>Mycena genomes resolve the evolution of fungal bioluminescence.</title>
        <authorList>
            <person name="Tsai I.J."/>
        </authorList>
    </citation>
    <scope>NUCLEOTIDE SEQUENCE</scope>
    <source>
        <strain evidence="3">160909Yilan</strain>
    </source>
</reference>
<feature type="region of interest" description="Disordered" evidence="1">
    <location>
        <begin position="25"/>
        <end position="102"/>
    </location>
</feature>
<accession>A0A8H7CH80</accession>
<comment type="caution">
    <text evidence="3">The sequence shown here is derived from an EMBL/GenBank/DDBJ whole genome shotgun (WGS) entry which is preliminary data.</text>
</comment>
<dbReference type="OrthoDB" id="3056308at2759"/>
<protein>
    <submittedName>
        <fullName evidence="3">Uncharacterized protein</fullName>
    </submittedName>
</protein>
<name>A0A8H7CH80_9AGAR</name>